<feature type="transmembrane region" description="Helical" evidence="3">
    <location>
        <begin position="12"/>
        <end position="31"/>
    </location>
</feature>
<dbReference type="GO" id="GO:0000166">
    <property type="term" value="F:nucleotide binding"/>
    <property type="evidence" value="ECO:0007669"/>
    <property type="project" value="UniProtKB-KW"/>
</dbReference>
<feature type="binding site" evidence="2">
    <location>
        <position position="189"/>
    </location>
    <ligand>
        <name>FAD</name>
        <dbReference type="ChEBI" id="CHEBI:57692"/>
    </ligand>
</feature>
<dbReference type="InterPro" id="IPR033856">
    <property type="entry name" value="Trp_halogen"/>
</dbReference>
<protein>
    <submittedName>
        <fullName evidence="4">Tryptophan halogenase</fullName>
    </submittedName>
</protein>
<reference evidence="4" key="1">
    <citation type="journal article" date="2014" name="Int. J. Syst. Evol. Microbiol.">
        <title>Complete genome sequence of Corynebacterium casei LMG S-19264T (=DSM 44701T), isolated from a smear-ripened cheese.</title>
        <authorList>
            <consortium name="US DOE Joint Genome Institute (JGI-PGF)"/>
            <person name="Walter F."/>
            <person name="Albersmeier A."/>
            <person name="Kalinowski J."/>
            <person name="Ruckert C."/>
        </authorList>
    </citation>
    <scope>NUCLEOTIDE SEQUENCE</scope>
    <source>
        <strain evidence="4">KCTC 42731</strain>
    </source>
</reference>
<comment type="caution">
    <text evidence="4">The sequence shown here is derived from an EMBL/GenBank/DDBJ whole genome shotgun (WGS) entry which is preliminary data.</text>
</comment>
<dbReference type="Proteomes" id="UP000623842">
    <property type="component" value="Unassembled WGS sequence"/>
</dbReference>
<accession>A0A919BBK9</accession>
<name>A0A919BBK9_9GAMM</name>
<evidence type="ECO:0000313" key="4">
    <source>
        <dbReference type="EMBL" id="GHF77420.1"/>
    </source>
</evidence>
<organism evidence="4 5">
    <name type="scientific">Thalassotalea marina</name>
    <dbReference type="NCBI Taxonomy" id="1673741"/>
    <lineage>
        <taxon>Bacteria</taxon>
        <taxon>Pseudomonadati</taxon>
        <taxon>Pseudomonadota</taxon>
        <taxon>Gammaproteobacteria</taxon>
        <taxon>Alteromonadales</taxon>
        <taxon>Colwelliaceae</taxon>
        <taxon>Thalassotalea</taxon>
    </lineage>
</organism>
<keyword evidence="2" id="KW-0547">Nucleotide-binding</keyword>
<feature type="binding site" evidence="2">
    <location>
        <position position="82"/>
    </location>
    <ligand>
        <name>7-chloro-L-tryptophan</name>
        <dbReference type="ChEBI" id="CHEBI:58713"/>
    </ligand>
</feature>
<proteinExistence type="predicted"/>
<feature type="binding site" evidence="2">
    <location>
        <position position="336"/>
    </location>
    <ligand>
        <name>FAD</name>
        <dbReference type="ChEBI" id="CHEBI:57692"/>
    </ligand>
</feature>
<dbReference type="RefSeq" id="WP_189766716.1">
    <property type="nucleotide sequence ID" value="NZ_BNCK01000001.1"/>
</dbReference>
<dbReference type="PIRSF" id="PIRSF011396">
    <property type="entry name" value="Trp_halogenase"/>
    <property type="match status" value="1"/>
</dbReference>
<feature type="binding site" evidence="2">
    <location>
        <position position="349"/>
    </location>
    <ligand>
        <name>FAD</name>
        <dbReference type="ChEBI" id="CHEBI:57692"/>
    </ligand>
</feature>
<dbReference type="SUPFAM" id="SSF51905">
    <property type="entry name" value="FAD/NAD(P)-binding domain"/>
    <property type="match status" value="1"/>
</dbReference>
<evidence type="ECO:0000256" key="1">
    <source>
        <dbReference type="PIRSR" id="PIRSR011396-1"/>
    </source>
</evidence>
<keyword evidence="3" id="KW-0472">Membrane</keyword>
<keyword evidence="2" id="KW-0274">FAD</keyword>
<feature type="active site" evidence="1">
    <location>
        <position position="82"/>
    </location>
</feature>
<sequence>MNINKDPIKKIAIVGGGTAGWFAASTLISVFKSSGLQIELIESEEIGIIGVGEATIPPLISVLHGLNINLVDFIKATQGTFKLGIQFEDWHTKGEHFFHPFGSIGKPIDGYDFFQCWLKCRAEGDKTPLMAHSPETILASKNKFFPPFDVKNTPLERADYALHLDSGLAGKFLRDFSEKKGVVRTEGKVETVQQHPNGDIKSVTLASGQVIEADFFIDCSGFKGLLIEETLKVGYEDWSQYLPCNKAVTVQTDNVGEPAPYTVAKAREAGWTWRIPLQHRTGNGYVFCDKFISDEQAKATLLDSIQGQPLMEPRFIPFTTGMRNKTWHKNCLSLGLAQGFLEPLESTAIHLVTKSLAVFIRMFPASTHNETLVNEYNRAIRKDYEEIRDFLVLHYCTTARDDSEFWRSCQTMEIPESLQYKIDYYKVAGGLNIKAEELFQSTSWHAVFHGMHVEPSRYNPTLDTWQAEKLKSILAQGAQGLANICDKQPSHKQFIQQYCSAPKL</sequence>
<keyword evidence="3" id="KW-0812">Transmembrane</keyword>
<evidence type="ECO:0000256" key="3">
    <source>
        <dbReference type="SAM" id="Phobius"/>
    </source>
</evidence>
<reference evidence="4" key="2">
    <citation type="submission" date="2020-09" db="EMBL/GenBank/DDBJ databases">
        <authorList>
            <person name="Sun Q."/>
            <person name="Kim S."/>
        </authorList>
    </citation>
    <scope>NUCLEOTIDE SEQUENCE</scope>
    <source>
        <strain evidence="4">KCTC 42731</strain>
    </source>
</reference>
<dbReference type="Pfam" id="PF04820">
    <property type="entry name" value="Trp_halogenase"/>
    <property type="match status" value="1"/>
</dbReference>
<dbReference type="GO" id="GO:0004497">
    <property type="term" value="F:monooxygenase activity"/>
    <property type="evidence" value="ECO:0007669"/>
    <property type="project" value="InterPro"/>
</dbReference>
<dbReference type="InterPro" id="IPR050816">
    <property type="entry name" value="Flavin-dep_Halogenase_NPB"/>
</dbReference>
<dbReference type="PANTHER" id="PTHR43747:SF4">
    <property type="entry name" value="FLAVIN-DEPENDENT TRYPTOPHAN HALOGENASE"/>
    <property type="match status" value="1"/>
</dbReference>
<keyword evidence="5" id="KW-1185">Reference proteome</keyword>
<feature type="binding site" evidence="2">
    <location>
        <begin position="16"/>
        <end position="19"/>
    </location>
    <ligand>
        <name>FAD</name>
        <dbReference type="ChEBI" id="CHEBI:57692"/>
    </ligand>
</feature>
<keyword evidence="3" id="KW-1133">Transmembrane helix</keyword>
<gene>
    <name evidence="4" type="ORF">GCM10017161_00490</name>
</gene>
<evidence type="ECO:0000256" key="2">
    <source>
        <dbReference type="PIRSR" id="PIRSR011396-2"/>
    </source>
</evidence>
<evidence type="ECO:0000313" key="5">
    <source>
        <dbReference type="Proteomes" id="UP000623842"/>
    </source>
</evidence>
<dbReference type="EMBL" id="BNCK01000001">
    <property type="protein sequence ID" value="GHF77420.1"/>
    <property type="molecule type" value="Genomic_DNA"/>
</dbReference>
<dbReference type="InterPro" id="IPR036188">
    <property type="entry name" value="FAD/NAD-bd_sf"/>
</dbReference>
<keyword evidence="2" id="KW-0285">Flavoprotein</keyword>
<dbReference type="PANTHER" id="PTHR43747">
    <property type="entry name" value="FAD-BINDING PROTEIN"/>
    <property type="match status" value="1"/>
</dbReference>
<dbReference type="Gene3D" id="3.50.50.60">
    <property type="entry name" value="FAD/NAD(P)-binding domain"/>
    <property type="match status" value="1"/>
</dbReference>
<dbReference type="AlphaFoldDB" id="A0A919BBK9"/>
<dbReference type="InterPro" id="IPR006905">
    <property type="entry name" value="Flavin_halogenase"/>
</dbReference>
<feature type="binding site" evidence="2">
    <location>
        <position position="345"/>
    </location>
    <ligand>
        <name>L-tryptophan</name>
        <dbReference type="ChEBI" id="CHEBI:57912"/>
    </ligand>
</feature>